<evidence type="ECO:0000256" key="3">
    <source>
        <dbReference type="ARBA" id="ARBA00019048"/>
    </source>
</evidence>
<name>A0A3N4VJ44_9GAMM</name>
<evidence type="ECO:0000256" key="2">
    <source>
        <dbReference type="ARBA" id="ARBA00012415"/>
    </source>
</evidence>
<accession>A0A3N4VJ44</accession>
<evidence type="ECO:0000313" key="11">
    <source>
        <dbReference type="Proteomes" id="UP000269708"/>
    </source>
</evidence>
<keyword evidence="5 8" id="KW-0548">Nucleotidyltransferase</keyword>
<dbReference type="GO" id="GO:0003983">
    <property type="term" value="F:UTP:glucose-1-phosphate uridylyltransferase activity"/>
    <property type="evidence" value="ECO:0007669"/>
    <property type="project" value="UniProtKB-EC"/>
</dbReference>
<comment type="catalytic activity">
    <reaction evidence="7 8">
        <text>alpha-D-glucose 1-phosphate + UTP + H(+) = UDP-alpha-D-glucose + diphosphate</text>
        <dbReference type="Rhea" id="RHEA:19889"/>
        <dbReference type="ChEBI" id="CHEBI:15378"/>
        <dbReference type="ChEBI" id="CHEBI:33019"/>
        <dbReference type="ChEBI" id="CHEBI:46398"/>
        <dbReference type="ChEBI" id="CHEBI:58601"/>
        <dbReference type="ChEBI" id="CHEBI:58885"/>
        <dbReference type="EC" id="2.7.7.9"/>
    </reaction>
</comment>
<dbReference type="PANTHER" id="PTHR43197:SF1">
    <property type="entry name" value="UTP--GLUCOSE-1-PHOSPHATE URIDYLYLTRANSFERASE"/>
    <property type="match status" value="1"/>
</dbReference>
<comment type="caution">
    <text evidence="10">The sequence shown here is derived from an EMBL/GenBank/DDBJ whole genome shotgun (WGS) entry which is preliminary data.</text>
</comment>
<dbReference type="CDD" id="cd02541">
    <property type="entry name" value="UGPase_prokaryotic"/>
    <property type="match status" value="1"/>
</dbReference>
<evidence type="ECO:0000256" key="1">
    <source>
        <dbReference type="ARBA" id="ARBA00006890"/>
    </source>
</evidence>
<dbReference type="Gene3D" id="3.90.550.10">
    <property type="entry name" value="Spore Coat Polysaccharide Biosynthesis Protein SpsA, Chain A"/>
    <property type="match status" value="1"/>
</dbReference>
<dbReference type="AlphaFoldDB" id="A0A3N4VJ44"/>
<dbReference type="Proteomes" id="UP000269708">
    <property type="component" value="Unassembled WGS sequence"/>
</dbReference>
<proteinExistence type="inferred from homology"/>
<dbReference type="GO" id="GO:0006011">
    <property type="term" value="P:UDP-alpha-D-glucose metabolic process"/>
    <property type="evidence" value="ECO:0007669"/>
    <property type="project" value="InterPro"/>
</dbReference>
<evidence type="ECO:0000256" key="4">
    <source>
        <dbReference type="ARBA" id="ARBA00022679"/>
    </source>
</evidence>
<dbReference type="EMBL" id="RKQN01000001">
    <property type="protein sequence ID" value="RPE81713.1"/>
    <property type="molecule type" value="Genomic_DNA"/>
</dbReference>
<gene>
    <name evidence="10" type="ORF">EDC50_0910</name>
</gene>
<protein>
    <recommendedName>
        <fullName evidence="3 8">UTP--glucose-1-phosphate uridylyltransferase</fullName>
        <ecNumber evidence="2 8">2.7.7.9</ecNumber>
    </recommendedName>
    <alternativeName>
        <fullName evidence="8">UDP-glucose pyrophosphorylase</fullName>
    </alternativeName>
</protein>
<dbReference type="InterPro" id="IPR029044">
    <property type="entry name" value="Nucleotide-diphossugar_trans"/>
</dbReference>
<evidence type="ECO:0000256" key="8">
    <source>
        <dbReference type="RuleBase" id="RU361259"/>
    </source>
</evidence>
<dbReference type="SUPFAM" id="SSF53448">
    <property type="entry name" value="Nucleotide-diphospho-sugar transferases"/>
    <property type="match status" value="1"/>
</dbReference>
<evidence type="ECO:0000259" key="9">
    <source>
        <dbReference type="Pfam" id="PF00483"/>
    </source>
</evidence>
<evidence type="ECO:0000256" key="7">
    <source>
        <dbReference type="ARBA" id="ARBA00048128"/>
    </source>
</evidence>
<dbReference type="EC" id="2.7.7.9" evidence="2 8"/>
<evidence type="ECO:0000313" key="10">
    <source>
        <dbReference type="EMBL" id="RPE81713.1"/>
    </source>
</evidence>
<dbReference type="NCBIfam" id="TIGR01099">
    <property type="entry name" value="galU"/>
    <property type="match status" value="1"/>
</dbReference>
<dbReference type="RefSeq" id="WP_123769244.1">
    <property type="nucleotide sequence ID" value="NZ_RKQN01000001.1"/>
</dbReference>
<comment type="function">
    <text evidence="6">May play a role in stationary phase survival.</text>
</comment>
<organism evidence="10 11">
    <name type="scientific">Vulcaniibacterium tengchongense</name>
    <dbReference type="NCBI Taxonomy" id="1273429"/>
    <lineage>
        <taxon>Bacteria</taxon>
        <taxon>Pseudomonadati</taxon>
        <taxon>Pseudomonadota</taxon>
        <taxon>Gammaproteobacteria</taxon>
        <taxon>Lysobacterales</taxon>
        <taxon>Lysobacteraceae</taxon>
        <taxon>Vulcaniibacterium</taxon>
    </lineage>
</organism>
<dbReference type="Pfam" id="PF00483">
    <property type="entry name" value="NTP_transferase"/>
    <property type="match status" value="1"/>
</dbReference>
<comment type="similarity">
    <text evidence="1 8">Belongs to the UDPGP type 2 family.</text>
</comment>
<keyword evidence="4 8" id="KW-0808">Transferase</keyword>
<reference evidence="10 11" key="1">
    <citation type="submission" date="2018-11" db="EMBL/GenBank/DDBJ databases">
        <title>Genomic Encyclopedia of Type Strains, Phase IV (KMG-IV): sequencing the most valuable type-strain genomes for metagenomic binning, comparative biology and taxonomic classification.</title>
        <authorList>
            <person name="Goeker M."/>
        </authorList>
    </citation>
    <scope>NUCLEOTIDE SEQUENCE [LARGE SCALE GENOMIC DNA]</scope>
    <source>
        <strain evidence="10 11">DSM 25623</strain>
    </source>
</reference>
<feature type="domain" description="Nucleotidyl transferase" evidence="9">
    <location>
        <begin position="13"/>
        <end position="270"/>
    </location>
</feature>
<dbReference type="OrthoDB" id="9803306at2"/>
<evidence type="ECO:0000256" key="6">
    <source>
        <dbReference type="ARBA" id="ARBA00037294"/>
    </source>
</evidence>
<keyword evidence="11" id="KW-1185">Reference proteome</keyword>
<dbReference type="InterPro" id="IPR005771">
    <property type="entry name" value="GalU_uridylyltTrfase_bac/arc"/>
</dbReference>
<dbReference type="PANTHER" id="PTHR43197">
    <property type="entry name" value="UTP--GLUCOSE-1-PHOSPHATE URIDYLYLTRANSFERASE"/>
    <property type="match status" value="1"/>
</dbReference>
<dbReference type="InterPro" id="IPR005835">
    <property type="entry name" value="NTP_transferase_dom"/>
</dbReference>
<sequence length="300" mass="32619">MPNRRIRKAVFPVAGLGTRFLPATKTVPKEMLPIIDRPLIQYAVDEAIEAGCDTLVFVTNRYKHAVADYFDKAYELEQKLERSGKTEQLELVRNVLPEGVRAVFVTQAEALGLGHAVLCAKPVVGDEPFAVLLPDDLIWNRGPGALKQMADAAEASGASVIAVQDVPREKTASYGIVATESFSERQGRISAIVEKPAPDVAPSTLAVVGRYILNPRIFELLEATRPGAGGEIQLTDGIAALLQEEAVNAYRFQGTRFDCGTHIGLIEATIRYALDHEKLSEAAQRLMQNALDELGVEELG</sequence>
<evidence type="ECO:0000256" key="5">
    <source>
        <dbReference type="ARBA" id="ARBA00022695"/>
    </source>
</evidence>